<evidence type="ECO:0000313" key="3">
    <source>
        <dbReference type="EMBL" id="GMI03492.1"/>
    </source>
</evidence>
<feature type="compositionally biased region" description="Low complexity" evidence="2">
    <location>
        <begin position="211"/>
        <end position="229"/>
    </location>
</feature>
<evidence type="ECO:0000256" key="1">
    <source>
        <dbReference type="SAM" id="Coils"/>
    </source>
</evidence>
<feature type="compositionally biased region" description="Basic and acidic residues" evidence="2">
    <location>
        <begin position="613"/>
        <end position="623"/>
    </location>
</feature>
<name>A0A9W7C7X4_9STRA</name>
<protein>
    <submittedName>
        <fullName evidence="3">Uncharacterized protein</fullName>
    </submittedName>
</protein>
<dbReference type="PANTHER" id="PTHR22091:SF1">
    <property type="entry name" value="COILED-COIL DOMAIN-CONTAINING PROTEIN 77"/>
    <property type="match status" value="1"/>
</dbReference>
<feature type="region of interest" description="Disordered" evidence="2">
    <location>
        <begin position="195"/>
        <end position="275"/>
    </location>
</feature>
<feature type="compositionally biased region" description="Low complexity" evidence="2">
    <location>
        <begin position="53"/>
        <end position="67"/>
    </location>
</feature>
<dbReference type="Proteomes" id="UP001165122">
    <property type="component" value="Unassembled WGS sequence"/>
</dbReference>
<dbReference type="AlphaFoldDB" id="A0A9W7C7X4"/>
<feature type="compositionally biased region" description="Low complexity" evidence="2">
    <location>
        <begin position="240"/>
        <end position="261"/>
    </location>
</feature>
<feature type="compositionally biased region" description="Low complexity" evidence="2">
    <location>
        <begin position="598"/>
        <end position="612"/>
    </location>
</feature>
<sequence length="670" mass="75243">MVTTTTKKTGSGKKKGRKTKSPSTVRTQSPHSVPNPSAPLHPTYPSPHSAMKTLSLNNPPPSSTSSLGGRHSPKPMNPDMENLLSFYKRQCEANEAQINNLVQSIADLDPAYDELSKARRLVEDKTGEITRLHDYASSLNTAIISEKEKGLNLQGEVERLRIVEMELKRENDNLMDRAGGGRGVTKEEVTFYRDCRPERLRRNVKNKTGRSSSPTKTTTVNSNSSTLSSPAKKIRGRLGPKTPSSPSSPAAAKSPTSSPSKQKIPVHHAHTAHNTSRQVLRTVYLPNERADALVLMVESLSSQLEEHKVLAKVHLRTIADEFKEREENYKARIAEDQVMIETLSNRCDDVERKWRNSVQSESKANAALQTKDRLEAERQMAGKDQLDKLREERDELAAQLEKNKNMLKSHSQVHHRNLLHQVAEREKDVHNLREQYRDLQKVYDEKLESLEIKAQQSKERFKSLEERRKIEIASFQKDISFFKNNIRQLERELMIKKKEEVQGGRSRSGSTLSRGRSSSQISLVGEEHKDEKTRNATIIRHITDYGYNPAELPENESFYGGLSGKLHEDVHSLKQSVQSLSKEIIDDGGVIGDGGTGVSPRSPRSPRSPGGRMRVESGERVIEVDSTSARRGSYFGSEKVERKSMDLGEAEEGVLRAWVEAGRGESLKES</sequence>
<feature type="compositionally biased region" description="Basic residues" evidence="2">
    <location>
        <begin position="10"/>
        <end position="20"/>
    </location>
</feature>
<comment type="caution">
    <text evidence="3">The sequence shown here is derived from an EMBL/GenBank/DDBJ whole genome shotgun (WGS) entry which is preliminary data.</text>
</comment>
<evidence type="ECO:0000313" key="4">
    <source>
        <dbReference type="Proteomes" id="UP001165122"/>
    </source>
</evidence>
<reference evidence="4" key="1">
    <citation type="journal article" date="2023" name="Commun. Biol.">
        <title>Genome analysis of Parmales, the sister group of diatoms, reveals the evolutionary specialization of diatoms from phago-mixotrophs to photoautotrophs.</title>
        <authorList>
            <person name="Ban H."/>
            <person name="Sato S."/>
            <person name="Yoshikawa S."/>
            <person name="Yamada K."/>
            <person name="Nakamura Y."/>
            <person name="Ichinomiya M."/>
            <person name="Sato N."/>
            <person name="Blanc-Mathieu R."/>
            <person name="Endo H."/>
            <person name="Kuwata A."/>
            <person name="Ogata H."/>
        </authorList>
    </citation>
    <scope>NUCLEOTIDE SEQUENCE [LARGE SCALE GENOMIC DNA]</scope>
    <source>
        <strain evidence="4">NIES 3700</strain>
    </source>
</reference>
<proteinExistence type="predicted"/>
<dbReference type="EMBL" id="BRXW01000058">
    <property type="protein sequence ID" value="GMI03492.1"/>
    <property type="molecule type" value="Genomic_DNA"/>
</dbReference>
<feature type="coiled-coil region" evidence="1">
    <location>
        <begin position="379"/>
        <end position="499"/>
    </location>
</feature>
<gene>
    <name evidence="3" type="ORF">TrLO_g6352</name>
</gene>
<feature type="compositionally biased region" description="Polar residues" evidence="2">
    <location>
        <begin position="25"/>
        <end position="35"/>
    </location>
</feature>
<dbReference type="InterPro" id="IPR037696">
    <property type="entry name" value="CCDC77"/>
</dbReference>
<feature type="region of interest" description="Disordered" evidence="2">
    <location>
        <begin position="1"/>
        <end position="80"/>
    </location>
</feature>
<dbReference type="PANTHER" id="PTHR22091">
    <property type="entry name" value="COILED-COIL DOMAIN-CONTAINING PROTEIN 77"/>
    <property type="match status" value="1"/>
</dbReference>
<organism evidence="3 4">
    <name type="scientific">Triparma laevis f. longispina</name>
    <dbReference type="NCBI Taxonomy" id="1714387"/>
    <lineage>
        <taxon>Eukaryota</taxon>
        <taxon>Sar</taxon>
        <taxon>Stramenopiles</taxon>
        <taxon>Ochrophyta</taxon>
        <taxon>Bolidophyceae</taxon>
        <taxon>Parmales</taxon>
        <taxon>Triparmaceae</taxon>
        <taxon>Triparma</taxon>
    </lineage>
</organism>
<feature type="compositionally biased region" description="Low complexity" evidence="2">
    <location>
        <begin position="503"/>
        <end position="519"/>
    </location>
</feature>
<keyword evidence="4" id="KW-1185">Reference proteome</keyword>
<keyword evidence="1" id="KW-0175">Coiled coil</keyword>
<accession>A0A9W7C7X4</accession>
<feature type="region of interest" description="Disordered" evidence="2">
    <location>
        <begin position="588"/>
        <end position="646"/>
    </location>
</feature>
<dbReference type="OrthoDB" id="191169at2759"/>
<feature type="compositionally biased region" description="Pro residues" evidence="2">
    <location>
        <begin position="36"/>
        <end position="45"/>
    </location>
</feature>
<feature type="region of interest" description="Disordered" evidence="2">
    <location>
        <begin position="499"/>
        <end position="532"/>
    </location>
</feature>
<evidence type="ECO:0000256" key="2">
    <source>
        <dbReference type="SAM" id="MobiDB-lite"/>
    </source>
</evidence>